<feature type="region of interest" description="Disordered" evidence="23">
    <location>
        <begin position="1106"/>
        <end position="1166"/>
    </location>
</feature>
<dbReference type="Gene3D" id="3.30.530.20">
    <property type="match status" value="1"/>
</dbReference>
<dbReference type="GO" id="GO:0005524">
    <property type="term" value="F:ATP binding"/>
    <property type="evidence" value="ECO:0007669"/>
    <property type="project" value="UniProtKB-UniRule"/>
</dbReference>
<feature type="compositionally biased region" description="Basic residues" evidence="23">
    <location>
        <begin position="2263"/>
        <end position="2272"/>
    </location>
</feature>
<dbReference type="SUPFAM" id="SSF49879">
    <property type="entry name" value="SMAD/FHA domain"/>
    <property type="match status" value="1"/>
</dbReference>
<dbReference type="Pfam" id="PF00225">
    <property type="entry name" value="Kinesin"/>
    <property type="match status" value="1"/>
</dbReference>
<feature type="compositionally biased region" description="Polar residues" evidence="23">
    <location>
        <begin position="2596"/>
        <end position="2611"/>
    </location>
</feature>
<dbReference type="PRINTS" id="PR00380">
    <property type="entry name" value="KINESINHEAVY"/>
</dbReference>
<evidence type="ECO:0000256" key="2">
    <source>
        <dbReference type="ARBA" id="ARBA00004245"/>
    </source>
</evidence>
<dbReference type="InterPro" id="IPR041681">
    <property type="entry name" value="PH_9"/>
</dbReference>
<feature type="compositionally biased region" description="Low complexity" evidence="23">
    <location>
        <begin position="2276"/>
        <end position="2287"/>
    </location>
</feature>
<feature type="region of interest" description="Disordered" evidence="23">
    <location>
        <begin position="2584"/>
        <end position="2611"/>
    </location>
</feature>
<dbReference type="InterPro" id="IPR019821">
    <property type="entry name" value="Kinesin_motor_CS"/>
</dbReference>
<keyword evidence="15" id="KW-0009">Actin-binding</keyword>
<dbReference type="Pfam" id="PF15410">
    <property type="entry name" value="PH_9"/>
    <property type="match status" value="1"/>
</dbReference>
<dbReference type="PROSITE" id="PS50067">
    <property type="entry name" value="KINESIN_MOTOR_2"/>
    <property type="match status" value="1"/>
</dbReference>
<feature type="compositionally biased region" description="Polar residues" evidence="23">
    <location>
        <begin position="863"/>
        <end position="877"/>
    </location>
</feature>
<evidence type="ECO:0000256" key="11">
    <source>
        <dbReference type="ARBA" id="ARBA00022840"/>
    </source>
</evidence>
<dbReference type="PANTHER" id="PTHR11915">
    <property type="entry name" value="SPECTRIN/FILAMIN RELATED CYTOSKELETAL PROTEIN"/>
    <property type="match status" value="1"/>
</dbReference>
<dbReference type="InterPro" id="IPR018159">
    <property type="entry name" value="Spectrin/alpha-actinin"/>
</dbReference>
<dbReference type="FunFam" id="1.20.58.60:FF:000083">
    <property type="entry name" value="Spectrin beta chain"/>
    <property type="match status" value="1"/>
</dbReference>
<dbReference type="InterPro" id="IPR011993">
    <property type="entry name" value="PH-like_dom_sf"/>
</dbReference>
<evidence type="ECO:0000256" key="6">
    <source>
        <dbReference type="ARBA" id="ARBA00022467"/>
    </source>
</evidence>
<dbReference type="PROSITE" id="PS00411">
    <property type="entry name" value="KINESIN_MOTOR_1"/>
    <property type="match status" value="1"/>
</dbReference>
<dbReference type="GO" id="GO:0048731">
    <property type="term" value="P:system development"/>
    <property type="evidence" value="ECO:0007669"/>
    <property type="project" value="UniProtKB-ARBA"/>
</dbReference>
<dbReference type="InterPro" id="IPR001715">
    <property type="entry name" value="CH_dom"/>
</dbReference>
<evidence type="ECO:0000256" key="15">
    <source>
        <dbReference type="ARBA" id="ARBA00023203"/>
    </source>
</evidence>
<dbReference type="Gene3D" id="2.60.200.20">
    <property type="match status" value="1"/>
</dbReference>
<dbReference type="FunFam" id="2.30.29.30:FF:000024">
    <property type="entry name" value="Spectrin beta chain"/>
    <property type="match status" value="1"/>
</dbReference>
<feature type="domain" description="PH" evidence="24">
    <location>
        <begin position="5824"/>
        <end position="5919"/>
    </location>
</feature>
<evidence type="ECO:0000256" key="5">
    <source>
        <dbReference type="ARBA" id="ARBA00010899"/>
    </source>
</evidence>
<comment type="subunit">
    <text evidence="18">Composed of nonhomologous chains, alpha and beta, which aggregate to form dimers, tetramers, and higher polymers. Interacts with BCAM.</text>
</comment>
<dbReference type="SUPFAM" id="SSF46966">
    <property type="entry name" value="Spectrin repeat"/>
    <property type="match status" value="14"/>
</dbReference>
<dbReference type="PROSITE" id="PS50848">
    <property type="entry name" value="START"/>
    <property type="match status" value="1"/>
</dbReference>
<evidence type="ECO:0000256" key="14">
    <source>
        <dbReference type="ARBA" id="ARBA00023175"/>
    </source>
</evidence>
<feature type="domain" description="Calponin-homology (CH)" evidence="25">
    <location>
        <begin position="3680"/>
        <end position="3784"/>
    </location>
</feature>
<feature type="compositionally biased region" description="Acidic residues" evidence="23">
    <location>
        <begin position="1110"/>
        <end position="1121"/>
    </location>
</feature>
<feature type="compositionally biased region" description="Polar residues" evidence="23">
    <location>
        <begin position="3150"/>
        <end position="3163"/>
    </location>
</feature>
<feature type="region of interest" description="Disordered" evidence="23">
    <location>
        <begin position="2040"/>
        <end position="2062"/>
    </location>
</feature>
<evidence type="ECO:0000256" key="22">
    <source>
        <dbReference type="SAM" id="Coils"/>
    </source>
</evidence>
<feature type="region of interest" description="Disordered" evidence="23">
    <location>
        <begin position="5733"/>
        <end position="5754"/>
    </location>
</feature>
<feature type="domain" description="Kinesin motor" evidence="26">
    <location>
        <begin position="3"/>
        <end position="384"/>
    </location>
</feature>
<evidence type="ECO:0000259" key="27">
    <source>
        <dbReference type="PROSITE" id="PS50848"/>
    </source>
</evidence>
<dbReference type="PROSITE" id="PS50003">
    <property type="entry name" value="PH_DOMAIN"/>
    <property type="match status" value="1"/>
</dbReference>
<dbReference type="InterPro" id="IPR036872">
    <property type="entry name" value="CH_dom_sf"/>
</dbReference>
<evidence type="ECO:0000256" key="12">
    <source>
        <dbReference type="ARBA" id="ARBA00022990"/>
    </source>
</evidence>
<feature type="compositionally biased region" description="Low complexity" evidence="23">
    <location>
        <begin position="3382"/>
        <end position="3394"/>
    </location>
</feature>
<gene>
    <name evidence="28" type="primary">sptb</name>
    <name evidence="28" type="ORF">DAT39_006886</name>
</gene>
<dbReference type="Gene3D" id="2.30.29.30">
    <property type="entry name" value="Pleckstrin-homology domain (PH domain)/Phosphotyrosine-binding domain (PTB)"/>
    <property type="match status" value="1"/>
</dbReference>
<protein>
    <recommendedName>
        <fullName evidence="19">Spectrin beta chain, erythrocytic</fullName>
    </recommendedName>
    <alternativeName>
        <fullName evidence="20">Beta-I spectrin</fullName>
    </alternativeName>
</protein>
<dbReference type="GO" id="GO:0005938">
    <property type="term" value="C:cell cortex"/>
    <property type="evidence" value="ECO:0007669"/>
    <property type="project" value="UniProtKB-SubCell"/>
</dbReference>
<dbReference type="FunFam" id="1.20.58.60:FF:000049">
    <property type="entry name" value="Spectrin beta chain"/>
    <property type="match status" value="1"/>
</dbReference>
<dbReference type="FunFam" id="1.20.58.60:FF:000059">
    <property type="entry name" value="Spectrin beta chain"/>
    <property type="match status" value="1"/>
</dbReference>
<keyword evidence="10" id="KW-0256">Endoplasmic reticulum</keyword>
<dbReference type="FunFam" id="1.20.58.60:FF:000338">
    <property type="entry name" value="Spectrin beta chain"/>
    <property type="match status" value="1"/>
</dbReference>
<dbReference type="SUPFAM" id="SSF55961">
    <property type="entry name" value="Bet v1-like"/>
    <property type="match status" value="1"/>
</dbReference>
<dbReference type="FunFam" id="1.10.418.10:FF:000003">
    <property type="entry name" value="Spectrin beta chain"/>
    <property type="match status" value="1"/>
</dbReference>
<keyword evidence="16" id="KW-0206">Cytoskeleton</keyword>
<dbReference type="GO" id="GO:0008289">
    <property type="term" value="F:lipid binding"/>
    <property type="evidence" value="ECO:0007669"/>
    <property type="project" value="InterPro"/>
</dbReference>
<dbReference type="InterPro" id="IPR002017">
    <property type="entry name" value="Spectrin_repeat"/>
</dbReference>
<feature type="region of interest" description="Disordered" evidence="23">
    <location>
        <begin position="2303"/>
        <end position="2322"/>
    </location>
</feature>
<feature type="region of interest" description="Disordered" evidence="23">
    <location>
        <begin position="932"/>
        <end position="955"/>
    </location>
</feature>
<dbReference type="PROSITE" id="PS00019">
    <property type="entry name" value="ACTININ_1"/>
    <property type="match status" value="1"/>
</dbReference>
<evidence type="ECO:0000313" key="29">
    <source>
        <dbReference type="Proteomes" id="UP000727407"/>
    </source>
</evidence>
<feature type="region of interest" description="Disordered" evidence="23">
    <location>
        <begin position="2931"/>
        <end position="2974"/>
    </location>
</feature>
<feature type="region of interest" description="Disordered" evidence="23">
    <location>
        <begin position="5794"/>
        <end position="5814"/>
    </location>
</feature>
<keyword evidence="9 21" id="KW-0547">Nucleotide-binding</keyword>
<dbReference type="InterPro" id="IPR001752">
    <property type="entry name" value="Kinesin_motor_dom"/>
</dbReference>
<reference evidence="28" key="1">
    <citation type="submission" date="2020-07" db="EMBL/GenBank/DDBJ databases">
        <title>Clarias magur genome sequencing, assembly and annotation.</title>
        <authorList>
            <person name="Kushwaha B."/>
            <person name="Kumar R."/>
            <person name="Das P."/>
            <person name="Joshi C.G."/>
            <person name="Kumar D."/>
            <person name="Nagpure N.S."/>
            <person name="Pandey M."/>
            <person name="Agarwal S."/>
            <person name="Srivastava S."/>
            <person name="Singh M."/>
            <person name="Sahoo L."/>
            <person name="Jayasankar P."/>
            <person name="Meher P.K."/>
            <person name="Koringa P.G."/>
            <person name="Iquebal M.A."/>
            <person name="Das S.P."/>
            <person name="Bit A."/>
            <person name="Patnaik S."/>
            <person name="Patel N."/>
            <person name="Shah T.M."/>
            <person name="Hinsu A."/>
            <person name="Jena J.K."/>
        </authorList>
    </citation>
    <scope>NUCLEOTIDE SEQUENCE</scope>
    <source>
        <strain evidence="28">CIFAMagur01</strain>
        <tissue evidence="28">Testis</tissue>
    </source>
</reference>
<evidence type="ECO:0000256" key="10">
    <source>
        <dbReference type="ARBA" id="ARBA00022824"/>
    </source>
</evidence>
<evidence type="ECO:0000256" key="13">
    <source>
        <dbReference type="ARBA" id="ARBA00023054"/>
    </source>
</evidence>
<dbReference type="FunFam" id="1.20.58.60:FF:000019">
    <property type="entry name" value="Spectrin beta chain"/>
    <property type="match status" value="1"/>
</dbReference>
<evidence type="ECO:0000256" key="18">
    <source>
        <dbReference type="ARBA" id="ARBA00062945"/>
    </source>
</evidence>
<evidence type="ECO:0000259" key="25">
    <source>
        <dbReference type="PROSITE" id="PS50021"/>
    </source>
</evidence>
<feature type="region of interest" description="Disordered" evidence="23">
    <location>
        <begin position="2214"/>
        <end position="2290"/>
    </location>
</feature>
<evidence type="ECO:0000259" key="26">
    <source>
        <dbReference type="PROSITE" id="PS50067"/>
    </source>
</evidence>
<dbReference type="FunFam" id="1.10.418.10:FF:000004">
    <property type="entry name" value="Spectrin beta chain"/>
    <property type="match status" value="1"/>
</dbReference>
<feature type="region of interest" description="Disordered" evidence="23">
    <location>
        <begin position="2641"/>
        <end position="2672"/>
    </location>
</feature>
<dbReference type="GO" id="GO:0008017">
    <property type="term" value="F:microtubule binding"/>
    <property type="evidence" value="ECO:0007669"/>
    <property type="project" value="InterPro"/>
</dbReference>
<comment type="subcellular location">
    <subcellularLocation>
        <location evidence="3">Cytoplasm</location>
        <location evidence="3">Cell cortex</location>
    </subcellularLocation>
    <subcellularLocation>
        <location evidence="2">Cytoplasm</location>
        <location evidence="2">Cytoskeleton</location>
    </subcellularLocation>
    <subcellularLocation>
        <location evidence="1">Endoplasmic reticulum</location>
    </subcellularLocation>
</comment>
<feature type="region of interest" description="Disordered" evidence="23">
    <location>
        <begin position="3382"/>
        <end position="3405"/>
    </location>
</feature>
<dbReference type="Proteomes" id="UP000727407">
    <property type="component" value="Unassembled WGS sequence"/>
</dbReference>
<feature type="compositionally biased region" description="Polar residues" evidence="23">
    <location>
        <begin position="2938"/>
        <end position="2972"/>
    </location>
</feature>
<feature type="compositionally biased region" description="Basic and acidic residues" evidence="23">
    <location>
        <begin position="2214"/>
        <end position="2238"/>
    </location>
</feature>
<accession>A0A8J4U3J9</accession>
<dbReference type="InterPro" id="IPR008984">
    <property type="entry name" value="SMAD_FHA_dom_sf"/>
</dbReference>
<comment type="function">
    <text evidence="17">Spectrin is the major constituent of the cytoskeletal network underlying the erythrocyte plasma membrane. It associates with band 4.1 and actin to form the cytoskeletal superstructure of the erythrocyte plasma membrane.</text>
</comment>
<feature type="compositionally biased region" description="Polar residues" evidence="23">
    <location>
        <begin position="2242"/>
        <end position="2255"/>
    </location>
</feature>
<feature type="region of interest" description="Disordered" evidence="23">
    <location>
        <begin position="857"/>
        <end position="877"/>
    </location>
</feature>
<evidence type="ECO:0000256" key="21">
    <source>
        <dbReference type="PROSITE-ProRule" id="PRU00283"/>
    </source>
</evidence>
<dbReference type="InterPro" id="IPR001849">
    <property type="entry name" value="PH_domain"/>
</dbReference>
<feature type="compositionally biased region" description="Polar residues" evidence="23">
    <location>
        <begin position="1149"/>
        <end position="1163"/>
    </location>
</feature>
<dbReference type="CDD" id="cd00176">
    <property type="entry name" value="SPEC"/>
    <property type="match status" value="9"/>
</dbReference>
<dbReference type="PROSITE" id="PS50021">
    <property type="entry name" value="CH"/>
    <property type="match status" value="2"/>
</dbReference>
<feature type="region of interest" description="Disordered" evidence="23">
    <location>
        <begin position="3150"/>
        <end position="3173"/>
    </location>
</feature>
<feature type="coiled-coil region" evidence="22">
    <location>
        <begin position="631"/>
        <end position="669"/>
    </location>
</feature>
<evidence type="ECO:0000256" key="9">
    <source>
        <dbReference type="ARBA" id="ARBA00022741"/>
    </source>
</evidence>
<dbReference type="SUPFAM" id="SSF52540">
    <property type="entry name" value="P-loop containing nucleoside triphosphate hydrolases"/>
    <property type="match status" value="1"/>
</dbReference>
<feature type="coiled-coil region" evidence="22">
    <location>
        <begin position="3253"/>
        <end position="3295"/>
    </location>
</feature>
<evidence type="ECO:0000256" key="20">
    <source>
        <dbReference type="ARBA" id="ARBA00078142"/>
    </source>
</evidence>
<dbReference type="CDD" id="cd21246">
    <property type="entry name" value="CH_SPTB-like_rpt1"/>
    <property type="match status" value="1"/>
</dbReference>
<dbReference type="EMBL" id="QNUK01000073">
    <property type="protein sequence ID" value="KAF5903424.1"/>
    <property type="molecule type" value="Genomic_DNA"/>
</dbReference>
<keyword evidence="14 21" id="KW-0505">Motor protein</keyword>
<dbReference type="GO" id="GO:0016020">
    <property type="term" value="C:membrane"/>
    <property type="evidence" value="ECO:0007669"/>
    <property type="project" value="UniProtKB-ARBA"/>
</dbReference>
<keyword evidence="12" id="KW-0007">Acetylation</keyword>
<evidence type="ECO:0000256" key="19">
    <source>
        <dbReference type="ARBA" id="ARBA00073354"/>
    </source>
</evidence>
<dbReference type="InterPro" id="IPR027417">
    <property type="entry name" value="P-loop_NTPase"/>
</dbReference>
<dbReference type="FunFam" id="1.20.58.60:FF:000214">
    <property type="entry name" value="Spectrin beta chain"/>
    <property type="match status" value="1"/>
</dbReference>
<dbReference type="SMART" id="SM00129">
    <property type="entry name" value="KISc"/>
    <property type="match status" value="1"/>
</dbReference>
<keyword evidence="6" id="KW-0117">Actin capping</keyword>
<feature type="coiled-coil region" evidence="22">
    <location>
        <begin position="5052"/>
        <end position="5099"/>
    </location>
</feature>
<dbReference type="InterPro" id="IPR002913">
    <property type="entry name" value="START_lipid-bd_dom"/>
</dbReference>
<feature type="compositionally biased region" description="Polar residues" evidence="23">
    <location>
        <begin position="5794"/>
        <end position="5806"/>
    </location>
</feature>
<evidence type="ECO:0000256" key="4">
    <source>
        <dbReference type="ARBA" id="ARBA00006826"/>
    </source>
</evidence>
<feature type="region of interest" description="Disordered" evidence="23">
    <location>
        <begin position="3185"/>
        <end position="3216"/>
    </location>
</feature>
<dbReference type="GO" id="GO:0010970">
    <property type="term" value="P:transport along microtubule"/>
    <property type="evidence" value="ECO:0007669"/>
    <property type="project" value="UniProtKB-ARBA"/>
</dbReference>
<organism evidence="28 29">
    <name type="scientific">Clarias magur</name>
    <name type="common">Asian catfish</name>
    <name type="synonym">Macropteronotus magur</name>
    <dbReference type="NCBI Taxonomy" id="1594786"/>
    <lineage>
        <taxon>Eukaryota</taxon>
        <taxon>Metazoa</taxon>
        <taxon>Chordata</taxon>
        <taxon>Craniata</taxon>
        <taxon>Vertebrata</taxon>
        <taxon>Euteleostomi</taxon>
        <taxon>Actinopterygii</taxon>
        <taxon>Neopterygii</taxon>
        <taxon>Teleostei</taxon>
        <taxon>Ostariophysi</taxon>
        <taxon>Siluriformes</taxon>
        <taxon>Clariidae</taxon>
        <taxon>Clarias</taxon>
    </lineage>
</organism>
<comment type="similarity">
    <text evidence="4">Belongs to the spectrin family.</text>
</comment>
<keyword evidence="7" id="KW-0963">Cytoplasm</keyword>
<dbReference type="SUPFAM" id="SSF47576">
    <property type="entry name" value="Calponin-homology domain, CH-domain"/>
    <property type="match status" value="1"/>
</dbReference>
<evidence type="ECO:0000259" key="24">
    <source>
        <dbReference type="PROSITE" id="PS50003"/>
    </source>
</evidence>
<comment type="similarity">
    <text evidence="5">Belongs to the TRAFAC class myosin-kinesin ATPase superfamily. Kinesin family. KIN-14 subfamily.</text>
</comment>
<evidence type="ECO:0000256" key="16">
    <source>
        <dbReference type="ARBA" id="ARBA00023212"/>
    </source>
</evidence>
<feature type="domain" description="Calponin-homology (CH)" evidence="25">
    <location>
        <begin position="3804"/>
        <end position="3909"/>
    </location>
</feature>
<dbReference type="FunFam" id="1.20.58.60:FF:000011">
    <property type="entry name" value="Spectrin beta chain"/>
    <property type="match status" value="1"/>
</dbReference>
<feature type="coiled-coil region" evidence="22">
    <location>
        <begin position="4514"/>
        <end position="4548"/>
    </location>
</feature>
<evidence type="ECO:0000256" key="8">
    <source>
        <dbReference type="ARBA" id="ARBA00022737"/>
    </source>
</evidence>
<sequence length="5919" mass="670302">MANVKVAIRVRPLSSRESVDEGRIAVQVEGKVVRVRNVKLDGRLDGRPEAPGDSRERLLEFGFDYCYWSVNPEAPNYASQEDVFQDLGMCVLAGATEGYNVCLFAYGQTGSGKTYTMMGNSDSIGLTPRICQGLFRSGMDSPDGQNCRVEISFLEIYNERVRDLLRGADQKKPAALRVREHPEKGPYVQGLTQHVVEDYKQAADLLEEGIGNRITAATHIHDASSRSHAIFSIQYTQAILENNLPSEIVSKINLVDLAGSERADPNYCKDRITEGANINKSLVTLGIVISALAQNSQMCSSSQSINSMLSEGEASTVGSQSSSLSSSSRRHCFIPYRDSVLTWLLKDSLGGNSKTIMIATISPSGSSYSETLSTLRYAAHAKNIVNKPRVNEDASVRLIRELREEIDRLKSMLLSFSMRNPSPSLSDERDSSLSDIVLQNELKVEQLTKDWSESWRDKRALLEQYSVDINQDRAGVQIHSLQPHLVSLEPDVLSTGVTFYHLREGITRIGPQVPNEKEVHIVMPEGAVCEIENENGVVSLKPLPHTACTVNDREVTEPCRLAQGAVITLGGHHKFRFNHPAEAAVLRERRRIVEGGPLLSSSKLNTLSPNSRAEEVGSQVDSGRLAPWQRLEEHQRYVECLREEILLEQRRVEKDLEREQAHLQKERSEIQHWILQEKQRLAAIREKGTLDSGVQTDVISLPALTGSNENENSSETVRPSLIVGDRKRVVQEELLKHHALRRHENRIRRKRLRYQMERIARKRHLLEAKQELQRLEAALSHRLEGTSSPDLALPSKRRGRPMILRRHSFSVDLLSRLYPQHTPIFSQFLRRNRLSESTSSLPRFTIPKRWVSDECLPDKPRGRSNTMPSRCSHRTGSSENVAMLMKENMASEEMGKRKTLGSPLQSSIFNHNIPVKTTADSDNGNSKKVLPIIKQSSTQTPSPKGGKSSPHEENKGLEKIRKALSRSVGFGIKMALSRVFRKPPLMSRGGKNAKSASRIKAQFAMEGKKEKIVGDTGTKQPKSTIKSAVSCDGLDQFILLKENNRGRWHSAEILTQKTRSWVRTQQDLTNWVENNGDDVTDDCSDCDSIFSVDSLSSAYATALAQQLQQEDCEPSEAESEDSQMSKDSLIKGNSGSITARPGLKHNDSIGHTSYSSSNPQSATDGEKIERAKEMPEEFFGEKVTKQVMKESQQTSDSWHSSDASVRETEAFLALTDAWSSTDAAESPRILWAPETTSKLSVLSETSSTQSQASLDLSGATTGSECRILPCFDSTQGKYVTVKEQSQLSSEREIVLDKVLNDRTSTSCSTPECTLLQENNGMLSNFESTSSSEESSITLNTLSNKAFCTNKPPPTDAMPSEMNNVDMLVVSAPSKETAFSGCFPGKSPDKNSISNFTKQTEHISSGDECVLIKSIAPQSTFTESKQETKPEESCIAETPCRNSNIFSKCDEQTVLEVSTSHSTLESGNSLKSSNKKNAICFSKELHQSATDSLKIENDFLCKTQTLMDHLINHVENDVSDGKPQSQCTEKCSKQYDTINAKDYLYEMSIKSDGVNEVTESLKQCDHSSWNVHSRKRSKGSQDDLASTLKTPKRSYVEPIVQGDSAVNNAPSMFNDSSKISRDSFGKLLPTEKKITANLSKRFQQDSKNASMDNHISMYQNSTNTSVASYSYEDQPVSTVMKEQRMSTILMGKSEVHGMQEVNFPDVKVVDEGVFDCSPLQKNGLTINDKISEVVKEHLNMSLQVHGGKDINEEPGTNNRTTSATSIHAFKNNNIIKAEESQEEPGGPHTILCANEYSVDDGVNVDNAYDCVGDKYSVKNPTENQVVSGHQRIEFFSSCRSLLVKNISAKIENSDNHNSYGSVPETNTVLSEVPTDNHPESISTSHSEVLTDELKSESNKNIQQTLMFSCKQSPEDILSSHYATVAEEHDQSFLMESETVPINKVVHNPPPTGTSVRTEVREFDLSSYTQQNSVIYPEENNISGVSKDVCDVSVSSHCSALVVDVDSDMLMEAATSMKAGKENMTVKLQQVAELNSVAHLHTESASPFRKNSDRAENVQGTASRPLEKQACHQCAGEQHSFIAQYKLHLGPNTKTLNESKDKIVDLENPTCSGKLHKETTVSKSCQGFCTSGLQKDNQKQMIQEVKSSILGEKPCSQNEHQTLCKEDHMLNKKKAHEQCVNVKKEKKHPDDLQDASQDIAIISKSVQRTLQADMREFSESRSLNPKEPHQVQIESTDKAHGGKQHTTISSSRLVFSKTNEERQRVKPKRYRKAHFTAPLSSSTDSTPDSSLDEIAKSSRVIATPAISAPPNPVTDDRHAFSDESSTSLPLEAKLGSISKHNQSYRTGSDNRYIRGVNTDSSEEVRQKKCPHAAKSFNISGQSKRDETIQLTISSSTKHIPDENNHGRRKSVENSSIQHKEPILHFGSSDINPFVHTRKKDPLLNATHKNQPFGSAVNIPSQLSSLRSGIARCCSMDNGLNVQNSPFNSHLSTYAVHKGLSSTLSSAADSKEHISMQTELREAFHPPVNCNEKILTASGSDSCNDTLDLASSSGQVDEIMLVYSSEHESQEDSRKCTQGTQTVKFYEDLEKRNRHRRSSTQVPSSKPTHGTSTTWTSLQNMSDHLSELIVSTSDLLGNIQGMRTGESSMKDGPSLKTSSTVSTVHPDKNCKSDGSTQTAIDVGIQTEDIILRLKQSEVLQSTLLVQNPKAHEVNVIVKVIGSEVCNEPKQDGVIRSFKDHYDSRQTFETIKSMPDLRSGGSLSSEQFGGKLDTVKILSLETVAPNQHCFSPTTVEHRSSVCAQRKCLSQMLPKDKLTHQQKNPKNHHDKRVLLIDRASSPILTVDVRSSQRGKIKSDLIQTTTETFPKSVRCPPENKPVSTSKPIFQHHDHFYTHQAENKSASSMSHESISNHGCLNVSDSYITEVLSSRYIQNGKKNHSHGVQSPLSRRQSTSLSRNTLQSSTPINQSHRSNMQECKHRPYKDVSCWSDLSKDTLQSHEEDSVSLAPSDCNTDILVSINPLTETSPLQEDYCIPENLPMHNKFTNWSGISHQPPARLNENHITMEKSTNMNTNSLHVHSAEPESLRLRNKPELLESSDRRTKEIERLRKEREQVLSSMQLDLSPHPLSVELSEAKLHYSLGKTDTLLKMLKSSSRTESTISTKQQLYDRHRRSIDSLRKEREDLLQTSRRARSLSPSKHPNSSNQTTEQSQRPSDLPTRQREYLQHLRREVVEMSRVPDPSRREGQYPTDIELLLRDYGRAREEAKTEIAKARARLRERTEQEKRRLEQQALTQSVKDNLRLCTRISNSTLCTGSNLSLSSGPTSGYNSSNTALVKDGISPSIQITGVSDKELKVRSRPPLIPPQSLKAPRAWLSVHDIRVENSSSGHELHSSSSPSSPPGQQRACSFSSPSSISISYQNIADCTLTSAISEVYLASGGDVRNLLVGSAEAGWRYQGSENGVQTFHRPSSRPSAHGFLGAMELQRPLGSLWSLIRDHSKTHLYNKSLKSAWTRVLDDTTQLVYLLTDPSNCHMKQPRDFCCLSTESKRDDMWVLAMQSVFEESLPRPSMDTVRGEMFPSAWILKRTQHQGREIVTVIYLLQLYTQEEIDNNIPKSLLVFWPSRPFPAAMTSTTDFDHVDITQQYSRINTRFELSDEELDNDNSTARVFERSRIKALADEREAVQKKTFTKWVNSILARVSCRISDLYLDLRDGRMLIRLLEVLSGERLPRPTKGRMRIHCLENVDKALQFLREKRVHLENMGSHDIVDGNHRLILGLIWTIILRFQIQDIVVEVGRVDKTGKQETRSAKDALLLWCQMKTTGYPNVNINNFTTSWKDGLAFNALIHKHRPDLIEYGSLQRSNPTHNLHQAFNVAEKNLGITKLLDPEDVYTENPDEKSIITYVVAFYHYFSKMKALAVEGKRIGKVLDHASETEEMIKKYETLSSDLLKWIEQTIIILNNRKLANSLNGVQQQLQAFNSYRTMEKPPKFQEKGNLEVLLFTIQSRMRANNQKVYTPKEGALVADINRAWERLERAEHERERVLRDELIRQEKLEQMARRFDRKAAMREIWLQENQKLVAQDNFGYDLPAVEAAKKKHDAIETDIASYEERVHALVALSKELEAERYHDAKRIDARKDNILRLWDYLQELLSARRGRLEKNLTLQRIFQEMLYIITWMDEMKPRLESTDFGKHLLEVEDLLQKHALIEADIAVQAERVSSTNAAALKFANGDSYKPCDPQVIRDRVQHLDLCYQEVCALAARRKARLEQSRRFWNFFWEIAELESWIREKEHIFSSLDYGKDLTSVLVLQSKHSAFEDELGARGDHMKDVMAEGENMLKAKHFGAPKVQQRMDEVQRQWQQLEDLAAFRKQNLQDTQRFFQFQGDADDLKAWLLDAIHQMSSEDIGHEEYTTQRMLKRHHALRDEAVKNGATIDALTKQANSLPEELKSTPDIQGRLKDIRDLYMELLSLSDVRQKKLEDTLALYTIFSETDACELWMGQKETWLIGLETPEKLEDLEVVQNRLSILAQEMDNMQTRVDNINKTAKQLEDCRHPRFKEVKECQTRLNKRWEEFKNMVGLKKQKVDSALSLHNYGLECDETETWIREKTRVIESTQDLGNDLAAVMIIQRKLYGIERDMAAIQNKLDFLHGEAQQLVKDHPEHAADILAREADLNKAWEILKQTLKDREDSLGEVSKLQNFLQKLDDFQSWLYKTQKAVASEEMPMTLPEAEGLLSLHDALKDDVDRHEEDFHSIRDTGATVTHDQEEDAQYQELDQRLKDLDKGWDELQKMWDSRKNLLDQGMGFQQFSRDAKQAETILNNQEYVLSHLEQPETLDGAEKALKKHEDFVTTMEANEDKILNTLEGGQKLIDSGNLYAPKVKDKMDSIQDRYKKNQDKANEVSEKLRDNKALQHFLQNTQDLTLWINEKMLTAQDSSYDEARNLHTKWQKHQAFMAELASNKDWLNKIDQEGNELMTSKPEFEPIVNDRLTKLHELWNILENTIQEKARLLFDAHHSELFQQSLANFKKWLADLQLQLHGDVDEEVKDLTSAKILLKKHQITENQVEVQARELEELQKTLQQHTQLTEEQPELEAELQAVQSDFQQLLTPLDQRKGKLEAAKAVYQFYRDVEDEILWLEERLPMAKSQDNGNNLHTVQLLLKKNQTLQKEIDGHQPRVDELLQCGQGMMEAEEKSPKAEDIPEKMKRLEEVWTELQDEMTKRRARLNASNDAQQYFNDADEAEAWIGEQELYMIADDEAKDEQSAMTLLKRHRILKQVVDEYTDSIQNLADRAQKMFAEDHPQGEDIIRRQGQVDKQYAGLKELAEDRMKKLDHTYNHFLLCREVEDLEQWIAERDVVASSQEMGQDLDHVTMLRDKFREFARKTGTEGQERVDTVNHIVDMLIEGGHSESSTMAEWKDSINESWADLLELIDTRTQLLNSFYDLYKYFCDGKELVVQIKEKQNELPEDLGEDFSKAESFHRVHAAFERDISSLGKQVQQFQDTAARLHAQYVGDKADDIKTTEKDVIDAWKGLLSACAGRRKQLEETANKFRFFTMIRDLMAWMESIIQQIETQEKPRDVSSVELLMKYHQGIRAEIDARGPKFNDCVELGGTLLAHKHKDSVEIKEKLLQLVQKRREMLNKWDDRWDWLRLLLEVCQFARDASVAEAWLIAKEPYVVSKDLGETVDEVEKLLRRHEAFEKSTATWEERFSALERLTTLELHEIRKQQQELLKYRQEEEKDSRVEDTGFADESSRLDTIEEQSLSGMVAADPSSNHGDSTAGDSAVPIVSDIQESVSMELDPSTSTQATKEAEHAATFPFTSSQSLPELLEGTLARKHEMEGPNKKASNRSWNSIYFVLKPGQLSAYKDAKGFSHNLTYHGESPLSLHNAVCEALPSYKKKKQVFKLRLGDGSEYLFQCKDE</sequence>
<keyword evidence="29" id="KW-1185">Reference proteome</keyword>
<dbReference type="SMART" id="SM00033">
    <property type="entry name" value="CH"/>
    <property type="match status" value="2"/>
</dbReference>
<dbReference type="FunFam" id="1.20.58.60:FF:000018">
    <property type="entry name" value="Spectrin beta chain"/>
    <property type="match status" value="1"/>
</dbReference>
<dbReference type="InterPro" id="IPR036961">
    <property type="entry name" value="Kinesin_motor_dom_sf"/>
</dbReference>
<dbReference type="CDD" id="cd10571">
    <property type="entry name" value="PH_beta_spectrin"/>
    <property type="match status" value="1"/>
</dbReference>
<dbReference type="SUPFAM" id="SSF50729">
    <property type="entry name" value="PH domain-like"/>
    <property type="match status" value="1"/>
</dbReference>
<dbReference type="GO" id="GO:0005829">
    <property type="term" value="C:cytosol"/>
    <property type="evidence" value="ECO:0007669"/>
    <property type="project" value="UniProtKB-ARBA"/>
</dbReference>
<dbReference type="Gene3D" id="1.10.418.10">
    <property type="entry name" value="Calponin-like domain"/>
    <property type="match status" value="2"/>
</dbReference>
<dbReference type="GO" id="GO:0014731">
    <property type="term" value="C:spectrin-associated cytoskeleton"/>
    <property type="evidence" value="ECO:0007669"/>
    <property type="project" value="UniProtKB-ARBA"/>
</dbReference>
<dbReference type="OrthoDB" id="3176171at2759"/>
<feature type="domain" description="START" evidence="27">
    <location>
        <begin position="3489"/>
        <end position="3615"/>
    </location>
</feature>
<evidence type="ECO:0000256" key="17">
    <source>
        <dbReference type="ARBA" id="ARBA00059462"/>
    </source>
</evidence>
<name>A0A8J4U3J9_CLAMG</name>
<feature type="coiled-coil region" evidence="22">
    <location>
        <begin position="4088"/>
        <end position="4122"/>
    </location>
</feature>
<dbReference type="GO" id="GO:0005783">
    <property type="term" value="C:endoplasmic reticulum"/>
    <property type="evidence" value="ECO:0007669"/>
    <property type="project" value="UniProtKB-SubCell"/>
</dbReference>
<evidence type="ECO:0000256" key="3">
    <source>
        <dbReference type="ARBA" id="ARBA00004544"/>
    </source>
</evidence>
<evidence type="ECO:0000256" key="1">
    <source>
        <dbReference type="ARBA" id="ARBA00004240"/>
    </source>
</evidence>
<dbReference type="InterPro" id="IPR001589">
    <property type="entry name" value="Actinin_actin-bd_CS"/>
</dbReference>
<keyword evidence="13 22" id="KW-0175">Coiled coil</keyword>
<keyword evidence="11 21" id="KW-0067">ATP-binding</keyword>
<dbReference type="Pfam" id="PF00307">
    <property type="entry name" value="CH"/>
    <property type="match status" value="2"/>
</dbReference>
<dbReference type="Gene3D" id="3.40.850.10">
    <property type="entry name" value="Kinesin motor domain"/>
    <property type="match status" value="1"/>
</dbReference>
<comment type="caution">
    <text evidence="28">The sequence shown here is derived from an EMBL/GenBank/DDBJ whole genome shotgun (WGS) entry which is preliminary data.</text>
</comment>
<feature type="non-terminal residue" evidence="28">
    <location>
        <position position="5919"/>
    </location>
</feature>
<dbReference type="Gene3D" id="1.20.58.60">
    <property type="match status" value="12"/>
</dbReference>
<evidence type="ECO:0000256" key="7">
    <source>
        <dbReference type="ARBA" id="ARBA00022490"/>
    </source>
</evidence>
<feature type="binding site" evidence="21">
    <location>
        <begin position="107"/>
        <end position="114"/>
    </location>
    <ligand>
        <name>ATP</name>
        <dbReference type="ChEBI" id="CHEBI:30616"/>
    </ligand>
</feature>
<evidence type="ECO:0000313" key="28">
    <source>
        <dbReference type="EMBL" id="KAF5903424.1"/>
    </source>
</evidence>
<dbReference type="GO" id="GO:0051693">
    <property type="term" value="P:actin filament capping"/>
    <property type="evidence" value="ECO:0007669"/>
    <property type="project" value="UniProtKB-KW"/>
</dbReference>
<dbReference type="FunFam" id="3.40.850.10:FF:000021">
    <property type="entry name" value="kinesin-like protein KIF16B isoform X1"/>
    <property type="match status" value="1"/>
</dbReference>
<feature type="region of interest" description="Disordered" evidence="23">
    <location>
        <begin position="1564"/>
        <end position="1588"/>
    </location>
</feature>
<feature type="compositionally biased region" description="Polar residues" evidence="23">
    <location>
        <begin position="3192"/>
        <end position="3211"/>
    </location>
</feature>
<keyword evidence="8" id="KW-0677">Repeat</keyword>
<evidence type="ECO:0000256" key="23">
    <source>
        <dbReference type="SAM" id="MobiDB-lite"/>
    </source>
</evidence>
<dbReference type="GO" id="GO:0051015">
    <property type="term" value="F:actin filament binding"/>
    <property type="evidence" value="ECO:0007669"/>
    <property type="project" value="UniProtKB-ARBA"/>
</dbReference>
<dbReference type="InterPro" id="IPR023393">
    <property type="entry name" value="START-like_dom_sf"/>
</dbReference>
<dbReference type="FunFam" id="1.20.58.60:FF:000033">
    <property type="entry name" value="Spectrin beta chain"/>
    <property type="match status" value="1"/>
</dbReference>
<dbReference type="SMART" id="SM00150">
    <property type="entry name" value="SPEC"/>
    <property type="match status" value="17"/>
</dbReference>
<dbReference type="Pfam" id="PF01852">
    <property type="entry name" value="START"/>
    <property type="match status" value="1"/>
</dbReference>
<dbReference type="Pfam" id="PF00435">
    <property type="entry name" value="Spectrin"/>
    <property type="match status" value="17"/>
</dbReference>
<dbReference type="PROSITE" id="PS00020">
    <property type="entry name" value="ACTININ_2"/>
    <property type="match status" value="1"/>
</dbReference>
<proteinExistence type="inferred from homology"/>
<dbReference type="GO" id="GO:0003777">
    <property type="term" value="F:microtubule motor activity"/>
    <property type="evidence" value="ECO:0007669"/>
    <property type="project" value="InterPro"/>
</dbReference>